<dbReference type="AlphaFoldDB" id="A0A6H1ZWV5"/>
<sequence>MKLTLTTKVIGNNGFWELRDQLNNFVRQNFDVLYEGAVRQSCNIPSDYYAGRRVQVNDTRLHEHQHLKYAHGHKYNEDTAPTAEQLRLTVTDIQSLLNSAGETIPAPFTISIVRSEK</sequence>
<protein>
    <submittedName>
        <fullName evidence="1">Uncharacterized protein</fullName>
    </submittedName>
</protein>
<name>A0A6H1ZWV5_9ZZZZ</name>
<accession>A0A6H1ZWV5</accession>
<gene>
    <name evidence="1" type="ORF">TM448A02308_0002</name>
</gene>
<evidence type="ECO:0000313" key="1">
    <source>
        <dbReference type="EMBL" id="QJA51807.1"/>
    </source>
</evidence>
<organism evidence="1">
    <name type="scientific">viral metagenome</name>
    <dbReference type="NCBI Taxonomy" id="1070528"/>
    <lineage>
        <taxon>unclassified sequences</taxon>
        <taxon>metagenomes</taxon>
        <taxon>organismal metagenomes</taxon>
    </lineage>
</organism>
<reference evidence="1" key="1">
    <citation type="submission" date="2020-03" db="EMBL/GenBank/DDBJ databases">
        <title>The deep terrestrial virosphere.</title>
        <authorList>
            <person name="Holmfeldt K."/>
            <person name="Nilsson E."/>
            <person name="Simone D."/>
            <person name="Lopez-Fernandez M."/>
            <person name="Wu X."/>
            <person name="de Brujin I."/>
            <person name="Lundin D."/>
            <person name="Andersson A."/>
            <person name="Bertilsson S."/>
            <person name="Dopson M."/>
        </authorList>
    </citation>
    <scope>NUCLEOTIDE SEQUENCE</scope>
    <source>
        <strain evidence="1">TM448A02308</strain>
    </source>
</reference>
<proteinExistence type="predicted"/>
<dbReference type="EMBL" id="MT144290">
    <property type="protein sequence ID" value="QJA51807.1"/>
    <property type="molecule type" value="Genomic_DNA"/>
</dbReference>